<dbReference type="GO" id="GO:0005085">
    <property type="term" value="F:guanyl-nucleotide exchange factor activity"/>
    <property type="evidence" value="ECO:0007669"/>
    <property type="project" value="TreeGrafter"/>
</dbReference>
<protein>
    <recommendedName>
        <fullName evidence="4">RCC1-like domain-containing protein</fullName>
    </recommendedName>
</protein>
<dbReference type="EMBL" id="POTW01000020">
    <property type="protein sequence ID" value="PZF83944.1"/>
    <property type="molecule type" value="Genomic_DNA"/>
</dbReference>
<dbReference type="InterPro" id="IPR051553">
    <property type="entry name" value="Ran_GTPase-activating"/>
</dbReference>
<evidence type="ECO:0000256" key="3">
    <source>
        <dbReference type="SAM" id="SignalP"/>
    </source>
</evidence>
<feature type="signal peptide" evidence="3">
    <location>
        <begin position="1"/>
        <end position="33"/>
    </location>
</feature>
<accession>A0A2W2BUA4</accession>
<evidence type="ECO:0000256" key="1">
    <source>
        <dbReference type="ARBA" id="ARBA00022658"/>
    </source>
</evidence>
<dbReference type="PANTHER" id="PTHR45982">
    <property type="entry name" value="REGULATOR OF CHROMOSOME CONDENSATION"/>
    <property type="match status" value="1"/>
</dbReference>
<feature type="domain" description="RCC1-like" evidence="4">
    <location>
        <begin position="39"/>
        <end position="316"/>
    </location>
</feature>
<dbReference type="PRINTS" id="PR00633">
    <property type="entry name" value="RCCNDNSATION"/>
</dbReference>
<gene>
    <name evidence="5" type="ORF">C1I92_10830</name>
</gene>
<dbReference type="Proteomes" id="UP000248764">
    <property type="component" value="Unassembled WGS sequence"/>
</dbReference>
<dbReference type="InterPro" id="IPR000408">
    <property type="entry name" value="Reg_chr_condens"/>
</dbReference>
<proteinExistence type="predicted"/>
<keyword evidence="3" id="KW-0732">Signal</keyword>
<keyword evidence="1" id="KW-0344">Guanine-nucleotide releasing factor</keyword>
<dbReference type="InterPro" id="IPR058923">
    <property type="entry name" value="RCC1-like_dom"/>
</dbReference>
<dbReference type="PROSITE" id="PS50012">
    <property type="entry name" value="RCC1_3"/>
    <property type="match status" value="5"/>
</dbReference>
<keyword evidence="2" id="KW-0677">Repeat</keyword>
<organism evidence="5 6">
    <name type="scientific">Jiangella anatolica</name>
    <dbReference type="NCBI Taxonomy" id="2670374"/>
    <lineage>
        <taxon>Bacteria</taxon>
        <taxon>Bacillati</taxon>
        <taxon>Actinomycetota</taxon>
        <taxon>Actinomycetes</taxon>
        <taxon>Jiangellales</taxon>
        <taxon>Jiangellaceae</taxon>
        <taxon>Jiangella</taxon>
    </lineage>
</organism>
<sequence>MIDAEFRTKHLWRVVAALATVLLAAAIPGTASGAEPAAPDVSQVLTTADDHSCGIAEGVVFCWGIDNYGQLGNGPELTGNQPAPTRVDVTALPADTWFTDVNAADRHTCGLTRDGDIYCWGSDSTGALGDGPDRPEVRETPTRVDTSILPAGATFATVTAGEHHTCGLASTGAAYCWGGDGAGPVGNGPELTGLQPTPSPVDTSPLDTATWQSIDAGSIHTCGVTTTGTGYCWGNDSYGQVGNGFDRWDNEESPYPVVMAGLPTGTTWSTIQAGDNHTCGLTSDGDAYCWGRDNRGQLGNGTAYSGNQNHDPLPVDTSALPAGTTWRWISSGDELTCAIDSAGALYCWGSFVGNSWLSPVAIDTSGLPAGTTFRYVDVATSGTHICAESEAGVAYCWGADLFGQLGDDAAFRDLLRPQAPVAYAPCPRPDGSPTVIVGTVDTGVPNRVDDEGCTINDLLADDAPASSAAFLRHVRTLTNHLVDDGLLTVREQGTIVRAALRIA</sequence>
<dbReference type="Gene3D" id="2.130.10.30">
    <property type="entry name" value="Regulator of chromosome condensation 1/beta-lactamase-inhibitor protein II"/>
    <property type="match status" value="2"/>
</dbReference>
<evidence type="ECO:0000313" key="5">
    <source>
        <dbReference type="EMBL" id="PZF83944.1"/>
    </source>
</evidence>
<evidence type="ECO:0000256" key="2">
    <source>
        <dbReference type="ARBA" id="ARBA00022737"/>
    </source>
</evidence>
<dbReference type="PANTHER" id="PTHR45982:SF1">
    <property type="entry name" value="REGULATOR OF CHROMOSOME CONDENSATION"/>
    <property type="match status" value="1"/>
</dbReference>
<dbReference type="AlphaFoldDB" id="A0A2W2BUA4"/>
<evidence type="ECO:0000313" key="6">
    <source>
        <dbReference type="Proteomes" id="UP000248764"/>
    </source>
</evidence>
<keyword evidence="6" id="KW-1185">Reference proteome</keyword>
<evidence type="ECO:0000259" key="4">
    <source>
        <dbReference type="Pfam" id="PF25390"/>
    </source>
</evidence>
<dbReference type="RefSeq" id="WP_111254673.1">
    <property type="nucleotide sequence ID" value="NZ_POTW01000020.1"/>
</dbReference>
<dbReference type="InterPro" id="IPR009091">
    <property type="entry name" value="RCC1/BLIP-II"/>
</dbReference>
<name>A0A2W2BUA4_9ACTN</name>
<dbReference type="SUPFAM" id="SSF50985">
    <property type="entry name" value="RCC1/BLIP-II"/>
    <property type="match status" value="2"/>
</dbReference>
<reference evidence="5 6" key="1">
    <citation type="submission" date="2018-01" db="EMBL/GenBank/DDBJ databases">
        <title>Draft genome sequence of Jiangella sp. GTF31.</title>
        <authorList>
            <person name="Sahin N."/>
            <person name="Ay H."/>
            <person name="Saygin H."/>
        </authorList>
    </citation>
    <scope>NUCLEOTIDE SEQUENCE [LARGE SCALE GENOMIC DNA]</scope>
    <source>
        <strain evidence="5 6">GTF31</strain>
    </source>
</reference>
<dbReference type="Pfam" id="PF25390">
    <property type="entry name" value="WD40_RLD"/>
    <property type="match status" value="1"/>
</dbReference>
<comment type="caution">
    <text evidence="5">The sequence shown here is derived from an EMBL/GenBank/DDBJ whole genome shotgun (WGS) entry which is preliminary data.</text>
</comment>
<dbReference type="GO" id="GO:0005737">
    <property type="term" value="C:cytoplasm"/>
    <property type="evidence" value="ECO:0007669"/>
    <property type="project" value="TreeGrafter"/>
</dbReference>
<feature type="chain" id="PRO_5015860369" description="RCC1-like domain-containing protein" evidence="3">
    <location>
        <begin position="34"/>
        <end position="503"/>
    </location>
</feature>